<accession>A0AAW0GTU5</accession>
<proteinExistence type="predicted"/>
<evidence type="ECO:0000256" key="1">
    <source>
        <dbReference type="SAM" id="MobiDB-lite"/>
    </source>
</evidence>
<dbReference type="InterPro" id="IPR036612">
    <property type="entry name" value="KH_dom_type_1_sf"/>
</dbReference>
<evidence type="ECO:0000313" key="4">
    <source>
        <dbReference type="Proteomes" id="UP001385951"/>
    </source>
</evidence>
<comment type="caution">
    <text evidence="3">The sequence shown here is derived from an EMBL/GenBank/DDBJ whole genome shotgun (WGS) entry which is preliminary data.</text>
</comment>
<keyword evidence="4" id="KW-1185">Reference proteome</keyword>
<dbReference type="EMBL" id="JASBNA010000003">
    <property type="protein sequence ID" value="KAK7693798.1"/>
    <property type="molecule type" value="Genomic_DNA"/>
</dbReference>
<name>A0AAW0GTU5_9APHY</name>
<dbReference type="GO" id="GO:0003723">
    <property type="term" value="F:RNA binding"/>
    <property type="evidence" value="ECO:0007669"/>
    <property type="project" value="InterPro"/>
</dbReference>
<gene>
    <name evidence="3" type="ORF">QCA50_003370</name>
</gene>
<feature type="domain" description="K Homology" evidence="2">
    <location>
        <begin position="6"/>
        <end position="42"/>
    </location>
</feature>
<dbReference type="AlphaFoldDB" id="A0AAW0GTU5"/>
<dbReference type="Gene3D" id="3.30.1370.10">
    <property type="entry name" value="K Homology domain, type 1"/>
    <property type="match status" value="1"/>
</dbReference>
<feature type="compositionally biased region" description="Polar residues" evidence="1">
    <location>
        <begin position="1"/>
        <end position="11"/>
    </location>
</feature>
<feature type="region of interest" description="Disordered" evidence="1">
    <location>
        <begin position="1"/>
        <end position="22"/>
    </location>
</feature>
<evidence type="ECO:0000259" key="2">
    <source>
        <dbReference type="Pfam" id="PF00013"/>
    </source>
</evidence>
<sequence length="57" mass="6114">MEPGATGTSVNGGPAPQGGENERLVVITGQPHNIQMAVQLLYQRLEAEKQKQLRASN</sequence>
<organism evidence="3 4">
    <name type="scientific">Cerrena zonata</name>
    <dbReference type="NCBI Taxonomy" id="2478898"/>
    <lineage>
        <taxon>Eukaryota</taxon>
        <taxon>Fungi</taxon>
        <taxon>Dikarya</taxon>
        <taxon>Basidiomycota</taxon>
        <taxon>Agaricomycotina</taxon>
        <taxon>Agaricomycetes</taxon>
        <taxon>Polyporales</taxon>
        <taxon>Cerrenaceae</taxon>
        <taxon>Cerrena</taxon>
    </lineage>
</organism>
<dbReference type="SUPFAM" id="SSF54791">
    <property type="entry name" value="Eukaryotic type KH-domain (KH-domain type I)"/>
    <property type="match status" value="1"/>
</dbReference>
<dbReference type="InterPro" id="IPR004088">
    <property type="entry name" value="KH_dom_type_1"/>
</dbReference>
<protein>
    <recommendedName>
        <fullName evidence="2">K Homology domain-containing protein</fullName>
    </recommendedName>
</protein>
<reference evidence="3 4" key="1">
    <citation type="submission" date="2022-09" db="EMBL/GenBank/DDBJ databases">
        <authorList>
            <person name="Palmer J.M."/>
        </authorList>
    </citation>
    <scope>NUCLEOTIDE SEQUENCE [LARGE SCALE GENOMIC DNA]</scope>
    <source>
        <strain evidence="3 4">DSM 7382</strain>
    </source>
</reference>
<evidence type="ECO:0000313" key="3">
    <source>
        <dbReference type="EMBL" id="KAK7693798.1"/>
    </source>
</evidence>
<dbReference type="Proteomes" id="UP001385951">
    <property type="component" value="Unassembled WGS sequence"/>
</dbReference>
<dbReference type="Pfam" id="PF00013">
    <property type="entry name" value="KH_1"/>
    <property type="match status" value="1"/>
</dbReference>